<evidence type="ECO:0000313" key="2">
    <source>
        <dbReference type="EMBL" id="TCV86121.1"/>
    </source>
</evidence>
<accession>A0ABY2CPS2</accession>
<gene>
    <name evidence="2" type="ORF">EDE11_10465</name>
</gene>
<feature type="region of interest" description="Disordered" evidence="1">
    <location>
        <begin position="1"/>
        <end position="41"/>
    </location>
</feature>
<name>A0ABY2CPS2_METMH</name>
<sequence>MNISEALSRKSQCHGSHAPRGNPVTDVPASRVETLKHEVEL</sequence>
<feature type="compositionally biased region" description="Polar residues" evidence="1">
    <location>
        <begin position="1"/>
        <end position="14"/>
    </location>
</feature>
<dbReference type="EMBL" id="SMCN01000004">
    <property type="protein sequence ID" value="TCV86121.1"/>
    <property type="molecule type" value="Genomic_DNA"/>
</dbReference>
<evidence type="ECO:0000313" key="3">
    <source>
        <dbReference type="Proteomes" id="UP000295649"/>
    </source>
</evidence>
<keyword evidence="3" id="KW-1185">Reference proteome</keyword>
<proteinExistence type="predicted"/>
<comment type="caution">
    <text evidence="2">The sequence shown here is derived from an EMBL/GenBank/DDBJ whole genome shotgun (WGS) entry which is preliminary data.</text>
</comment>
<evidence type="ECO:0000256" key="1">
    <source>
        <dbReference type="SAM" id="MobiDB-lite"/>
    </source>
</evidence>
<dbReference type="Proteomes" id="UP000295649">
    <property type="component" value="Unassembled WGS sequence"/>
</dbReference>
<protein>
    <submittedName>
        <fullName evidence="2">Uncharacterized protein</fullName>
    </submittedName>
</protein>
<reference evidence="2 3" key="1">
    <citation type="submission" date="2019-03" db="EMBL/GenBank/DDBJ databases">
        <title>Systems level insights into methane cycling in arid and semi-arid ecosystems.</title>
        <authorList>
            <person name="Kalyuzhnaya M."/>
        </authorList>
    </citation>
    <scope>NUCLEOTIDE SEQUENCE [LARGE SCALE GENOMIC DNA]</scope>
    <source>
        <strain evidence="2 3">S-1</strain>
    </source>
</reference>
<organism evidence="2 3">
    <name type="scientific">Methylomonas methanica</name>
    <dbReference type="NCBI Taxonomy" id="421"/>
    <lineage>
        <taxon>Bacteria</taxon>
        <taxon>Pseudomonadati</taxon>
        <taxon>Pseudomonadota</taxon>
        <taxon>Gammaproteobacteria</taxon>
        <taxon>Methylococcales</taxon>
        <taxon>Methylococcaceae</taxon>
        <taxon>Methylomonas</taxon>
    </lineage>
</organism>